<dbReference type="InterPro" id="IPR044067">
    <property type="entry name" value="PCV_3C_PRO"/>
</dbReference>
<dbReference type="Pfam" id="PF00910">
    <property type="entry name" value="RNA_helicase"/>
    <property type="match status" value="1"/>
</dbReference>
<keyword evidence="2" id="KW-0808">Transferase</keyword>
<dbReference type="InterPro" id="IPR001205">
    <property type="entry name" value="RNA-dir_pol_C"/>
</dbReference>
<dbReference type="Pfam" id="PF00680">
    <property type="entry name" value="RdRP_1"/>
    <property type="match status" value="1"/>
</dbReference>
<dbReference type="GO" id="GO:0005524">
    <property type="term" value="F:ATP binding"/>
    <property type="evidence" value="ECO:0007669"/>
    <property type="project" value="UniProtKB-KW"/>
</dbReference>
<keyword evidence="3" id="KW-0548">Nucleotidyltransferase</keyword>
<keyword evidence="6" id="KW-0788">Thiol protease</keyword>
<evidence type="ECO:0000256" key="2">
    <source>
        <dbReference type="ARBA" id="ARBA00022679"/>
    </source>
</evidence>
<dbReference type="InterPro" id="IPR014759">
    <property type="entry name" value="Helicase_SF3_ssRNA_vir"/>
</dbReference>
<dbReference type="PROSITE" id="PS51218">
    <property type="entry name" value="SF3_HELICASE_2"/>
    <property type="match status" value="1"/>
</dbReference>
<keyword evidence="1" id="KW-0645">Protease</keyword>
<feature type="domain" description="Peptidase C3" evidence="11">
    <location>
        <begin position="560"/>
        <end position="766"/>
    </location>
</feature>
<evidence type="ECO:0000256" key="4">
    <source>
        <dbReference type="ARBA" id="ARBA00022741"/>
    </source>
</evidence>
<evidence type="ECO:0000256" key="8">
    <source>
        <dbReference type="ARBA" id="ARBA00022953"/>
    </source>
</evidence>
<protein>
    <submittedName>
        <fullName evidence="12">Non-structural polyprotein</fullName>
    </submittedName>
</protein>
<reference evidence="12" key="1">
    <citation type="journal article" date="2020" name="Viruses">
        <title>Tolerance of Honey Bees to Varroa Mite in the Absence of Deformed Wing Virus.</title>
        <authorList>
            <person name="Roberts J.M.K."/>
            <person name="Simbiken N."/>
            <person name="Dale C."/>
            <person name="Armstrong J."/>
            <person name="Anderson D.L."/>
        </authorList>
    </citation>
    <scope>NUCLEOTIDE SEQUENCE</scope>
    <source>
        <strain evidence="12">PNGBV/4</strain>
    </source>
</reference>
<dbReference type="SUPFAM" id="SSF56672">
    <property type="entry name" value="DNA/RNA polymerases"/>
    <property type="match status" value="1"/>
</dbReference>
<evidence type="ECO:0000313" key="12">
    <source>
        <dbReference type="EMBL" id="QKW94206.1"/>
    </source>
</evidence>
<evidence type="ECO:0000256" key="6">
    <source>
        <dbReference type="ARBA" id="ARBA00022807"/>
    </source>
</evidence>
<evidence type="ECO:0000256" key="3">
    <source>
        <dbReference type="ARBA" id="ARBA00022695"/>
    </source>
</evidence>
<keyword evidence="4" id="KW-0547">Nucleotide-binding</keyword>
<evidence type="ECO:0000256" key="7">
    <source>
        <dbReference type="ARBA" id="ARBA00022840"/>
    </source>
</evidence>
<keyword evidence="8" id="KW-0693">Viral RNA replication</keyword>
<dbReference type="Gene3D" id="3.30.70.270">
    <property type="match status" value="1"/>
</dbReference>
<name>A0A7D4XK96_9VIRU</name>
<sequence>MNCISKGKNGIYALKAMMSDFSTYLYSTIFELLITTTDSELTKLIIETKTPETDNCKRSEVFNYLSFLNNPQNTLIIQQNKVNREQADFCYNIFHEISMSLVHQHHELPMVTREFIKNTLNDLTKLRTILARKPLVGNVRFRPFWINIKGESQLGKSVFTTYLANVLQKILLKKGGYNVKPGDFMYPVNFTEKYLTNYTGQYMVVIDDFLQDAAPLGDRSSALDMITWISSVPHFTNQAGVNEKGIPFESYIVVSTSNNMLMSRNEIISSDALRERQSMSIEFVKNEKYPIDPILNKRVKIRRLNPTQSVVMKEYKDSEAFVKEIIEEYIVYYAKEMKVMEHCNSGDYMADRLYNQLFGEPDQSEPEESVEQNGVSRLISEYPKQLEATSFSWCSIREPRIIKKNLGINLVNIEQYDCSCEDHTRYNELYAGYRDIVNEEFINESGISAFFSYKPKNIFYRLQDEFNVVILYVKDKIYTLMQSPLARSVAVAITALGLFHLGSHVYNQRASKDDEEDQELEPTKAQYNISKPMRAKPRPALIATCYNDEIQPFLESSTSKVAYELIFNKIVKRGAVCLLTSHVNNQVNTAIRIGGRAILSNHHFFSHLKSGDEFTVTIRDLTKSEQVQRQKFDPIHLHRVGDSDVAIYKCDRSMPMAKSLIKHFPDQQVLADHQDSIIVSSYPVPVIKANVIAKPNVHVRDNYTLHGEKYDVIDTYITNCKVERGMSGSVLIGTSDKLKEKILGIQVCRNTNDNCGYFKPISQQQLNKAFADLSIEDFIENEEELLESTSVMIDERCPPNLGNSAIKYIGSLPKNKFIKAQSKSKILPSLIQDPLNLTQQPSVLSNYDDRMKDEVYGLDVLFRAMEGFDTPIGSVDRKILRRVTEDIAIEYDNVLDNKNIPRRLLTDDEMINGVPQIINRVEMKTSPGYPYVIQRKETTIGGKYEWFDEVEPPQGYGKFYKMKETLKSGLEQREKQMLEGIKPPTIAYACLKDETRPLKKITDGSTRAFLCLPLDFNLLIRKYFGAFIACLHLQAGTVTSCVGIDPATQWKLLYDKLMAKNNVWEDFDYKHWDQHLHPEFVYSVASIVNYFYKDADDSPRGRLRHMLLHDLIFTVIIVKDRLFKKSSGQCSGCAITAELNCIVHDILMYYVWTLICNEKKIETDINMYRENVASIMYGDDIVKSVRNEFLFMFDGDAIKPYMEALGMGITPGDKESTVFEQKEPSKILFLKRSFKRDGHYVKAPLRSDIVENIPQWIHKSDNSIEATIVNCETALRESYMHGESYFCKLRDNINSRILEYNRNHGIKIPPVILNYNSLDSSYRDETYVCSGLNGPAHADIQSW</sequence>
<keyword evidence="5" id="KW-0378">Hydrolase</keyword>
<feature type="domain" description="RdRp catalytic" evidence="9">
    <location>
        <begin position="1062"/>
        <end position="1193"/>
    </location>
</feature>
<evidence type="ECO:0000259" key="10">
    <source>
        <dbReference type="PROSITE" id="PS51218"/>
    </source>
</evidence>
<dbReference type="SUPFAM" id="SSF50494">
    <property type="entry name" value="Trypsin-like serine proteases"/>
    <property type="match status" value="1"/>
</dbReference>
<dbReference type="GO" id="GO:0039694">
    <property type="term" value="P:viral RNA genome replication"/>
    <property type="evidence" value="ECO:0007669"/>
    <property type="project" value="InterPro"/>
</dbReference>
<dbReference type="GO" id="GO:0003723">
    <property type="term" value="F:RNA binding"/>
    <property type="evidence" value="ECO:0007669"/>
    <property type="project" value="InterPro"/>
</dbReference>
<dbReference type="GO" id="GO:0003724">
    <property type="term" value="F:RNA helicase activity"/>
    <property type="evidence" value="ECO:0007669"/>
    <property type="project" value="InterPro"/>
</dbReference>
<dbReference type="PROSITE" id="PS50507">
    <property type="entry name" value="RDRP_SSRNA_POS"/>
    <property type="match status" value="1"/>
</dbReference>
<dbReference type="GO" id="GO:0004197">
    <property type="term" value="F:cysteine-type endopeptidase activity"/>
    <property type="evidence" value="ECO:0007669"/>
    <property type="project" value="InterPro"/>
</dbReference>
<dbReference type="EMBL" id="MT482486">
    <property type="protein sequence ID" value="QKW94206.1"/>
    <property type="molecule type" value="Genomic_RNA"/>
</dbReference>
<keyword evidence="7" id="KW-0067">ATP-binding</keyword>
<dbReference type="CDD" id="cd23169">
    <property type="entry name" value="ps-ssRNAv-Picornavirales"/>
    <property type="match status" value="1"/>
</dbReference>
<dbReference type="InterPro" id="IPR000605">
    <property type="entry name" value="Helicase_SF3_ssDNA/RNA_vir"/>
</dbReference>
<organism evidence="12">
    <name type="scientific">PNG bee virus 4</name>
    <dbReference type="NCBI Taxonomy" id="2746881"/>
    <lineage>
        <taxon>Viruses</taxon>
        <taxon>Riboviria</taxon>
    </lineage>
</organism>
<dbReference type="InterPro" id="IPR043502">
    <property type="entry name" value="DNA/RNA_pol_sf"/>
</dbReference>
<dbReference type="InterPro" id="IPR009003">
    <property type="entry name" value="Peptidase_S1_PA"/>
</dbReference>
<evidence type="ECO:0000256" key="1">
    <source>
        <dbReference type="ARBA" id="ARBA00022670"/>
    </source>
</evidence>
<dbReference type="PROSITE" id="PS51874">
    <property type="entry name" value="PCV_3C_PRO"/>
    <property type="match status" value="1"/>
</dbReference>
<dbReference type="GO" id="GO:0006351">
    <property type="term" value="P:DNA-templated transcription"/>
    <property type="evidence" value="ECO:0007669"/>
    <property type="project" value="InterPro"/>
</dbReference>
<evidence type="ECO:0000259" key="11">
    <source>
        <dbReference type="PROSITE" id="PS51874"/>
    </source>
</evidence>
<feature type="domain" description="SF3 helicase" evidence="10">
    <location>
        <begin position="123"/>
        <end position="296"/>
    </location>
</feature>
<accession>A0A7D4XK96</accession>
<evidence type="ECO:0000256" key="5">
    <source>
        <dbReference type="ARBA" id="ARBA00022801"/>
    </source>
</evidence>
<dbReference type="InterPro" id="IPR007094">
    <property type="entry name" value="RNA-dir_pol_PSvirus"/>
</dbReference>
<proteinExistence type="predicted"/>
<evidence type="ECO:0000259" key="9">
    <source>
        <dbReference type="PROSITE" id="PS50507"/>
    </source>
</evidence>
<dbReference type="GO" id="GO:0006508">
    <property type="term" value="P:proteolysis"/>
    <property type="evidence" value="ECO:0007669"/>
    <property type="project" value="UniProtKB-KW"/>
</dbReference>
<dbReference type="GO" id="GO:0003968">
    <property type="term" value="F:RNA-directed RNA polymerase activity"/>
    <property type="evidence" value="ECO:0007669"/>
    <property type="project" value="InterPro"/>
</dbReference>
<dbReference type="InterPro" id="IPR043128">
    <property type="entry name" value="Rev_trsase/Diguanyl_cyclase"/>
</dbReference>